<accession>A0ABS8RYF5</accession>
<evidence type="ECO:0008006" key="3">
    <source>
        <dbReference type="Google" id="ProtNLM"/>
    </source>
</evidence>
<keyword evidence="2" id="KW-1185">Reference proteome</keyword>
<protein>
    <recommendedName>
        <fullName evidence="3">Secreted protein</fullName>
    </recommendedName>
</protein>
<comment type="caution">
    <text evidence="1">The sequence shown here is derived from an EMBL/GenBank/DDBJ whole genome shotgun (WGS) entry which is preliminary data.</text>
</comment>
<dbReference type="EMBL" id="JACEIK010000181">
    <property type="protein sequence ID" value="MCD7451802.1"/>
    <property type="molecule type" value="Genomic_DNA"/>
</dbReference>
<evidence type="ECO:0000313" key="1">
    <source>
        <dbReference type="EMBL" id="MCD7451802.1"/>
    </source>
</evidence>
<gene>
    <name evidence="1" type="ORF">HAX54_013451</name>
</gene>
<sequence>MSFVITGVTDLARASEKLWPFSHTLLCFVILVQFCRQGTCLSPSSMIFRPERTCFGVECFGGFHVKSFCFSNWATKFLSFSWD</sequence>
<dbReference type="Proteomes" id="UP000823775">
    <property type="component" value="Unassembled WGS sequence"/>
</dbReference>
<organism evidence="1 2">
    <name type="scientific">Datura stramonium</name>
    <name type="common">Jimsonweed</name>
    <name type="synonym">Common thornapple</name>
    <dbReference type="NCBI Taxonomy" id="4076"/>
    <lineage>
        <taxon>Eukaryota</taxon>
        <taxon>Viridiplantae</taxon>
        <taxon>Streptophyta</taxon>
        <taxon>Embryophyta</taxon>
        <taxon>Tracheophyta</taxon>
        <taxon>Spermatophyta</taxon>
        <taxon>Magnoliopsida</taxon>
        <taxon>eudicotyledons</taxon>
        <taxon>Gunneridae</taxon>
        <taxon>Pentapetalae</taxon>
        <taxon>asterids</taxon>
        <taxon>lamiids</taxon>
        <taxon>Solanales</taxon>
        <taxon>Solanaceae</taxon>
        <taxon>Solanoideae</taxon>
        <taxon>Datureae</taxon>
        <taxon>Datura</taxon>
    </lineage>
</organism>
<proteinExistence type="predicted"/>
<evidence type="ECO:0000313" key="2">
    <source>
        <dbReference type="Proteomes" id="UP000823775"/>
    </source>
</evidence>
<reference evidence="1 2" key="1">
    <citation type="journal article" date="2021" name="BMC Genomics">
        <title>Datura genome reveals duplications of psychoactive alkaloid biosynthetic genes and high mutation rate following tissue culture.</title>
        <authorList>
            <person name="Rajewski A."/>
            <person name="Carter-House D."/>
            <person name="Stajich J."/>
            <person name="Litt A."/>
        </authorList>
    </citation>
    <scope>NUCLEOTIDE SEQUENCE [LARGE SCALE GENOMIC DNA]</scope>
    <source>
        <strain evidence="1">AR-01</strain>
    </source>
</reference>
<name>A0ABS8RYF5_DATST</name>